<evidence type="ECO:0000256" key="1">
    <source>
        <dbReference type="SAM" id="Phobius"/>
    </source>
</evidence>
<keyword evidence="1" id="KW-0812">Transmembrane</keyword>
<dbReference type="RefSeq" id="WP_127802365.1">
    <property type="nucleotide sequence ID" value="NZ_SACY01000001.1"/>
</dbReference>
<dbReference type="EMBL" id="SACY01000001">
    <property type="protein sequence ID" value="RVU26814.1"/>
    <property type="molecule type" value="Genomic_DNA"/>
</dbReference>
<gene>
    <name evidence="2" type="ORF">EOJ36_02120</name>
</gene>
<dbReference type="InterPro" id="IPR025250">
    <property type="entry name" value="DUF4199"/>
</dbReference>
<feature type="transmembrane region" description="Helical" evidence="1">
    <location>
        <begin position="45"/>
        <end position="66"/>
    </location>
</feature>
<sequence>MESEIQQTPSYTFIALKWGLINALVSFLFTVVYKYSGSLDQFQESYAWVSSILSLVISVTFLVLAIREFREANKDELKYSTGLGLSTLLGAISGLVSGGFNYIYLSFIDDSSTTKQLNMMIEKYEEQGMSQSQIDQAVKMTKLFIGPGVQFVAIVFMSVVLYFIYGLIVSGIMKKEKSIFE</sequence>
<name>A0A437PX29_9BACT</name>
<reference evidence="2 3" key="1">
    <citation type="submission" date="2019-01" db="EMBL/GenBank/DDBJ databases">
        <authorList>
            <person name="Chen W.-M."/>
        </authorList>
    </citation>
    <scope>NUCLEOTIDE SEQUENCE [LARGE SCALE GENOMIC DNA]</scope>
    <source>
        <strain evidence="2 3">FSY-15</strain>
    </source>
</reference>
<dbReference type="OrthoDB" id="1122768at2"/>
<organism evidence="2 3">
    <name type="scientific">Sandaracinomonas limnophila</name>
    <dbReference type="NCBI Taxonomy" id="1862386"/>
    <lineage>
        <taxon>Bacteria</taxon>
        <taxon>Pseudomonadati</taxon>
        <taxon>Bacteroidota</taxon>
        <taxon>Cytophagia</taxon>
        <taxon>Cytophagales</taxon>
        <taxon>Flectobacillaceae</taxon>
        <taxon>Sandaracinomonas</taxon>
    </lineage>
</organism>
<dbReference type="AlphaFoldDB" id="A0A437PX29"/>
<feature type="transmembrane region" description="Helical" evidence="1">
    <location>
        <begin position="87"/>
        <end position="105"/>
    </location>
</feature>
<proteinExistence type="predicted"/>
<comment type="caution">
    <text evidence="2">The sequence shown here is derived from an EMBL/GenBank/DDBJ whole genome shotgun (WGS) entry which is preliminary data.</text>
</comment>
<feature type="transmembrane region" description="Helical" evidence="1">
    <location>
        <begin position="148"/>
        <end position="168"/>
    </location>
</feature>
<keyword evidence="1" id="KW-0472">Membrane</keyword>
<accession>A0A437PX29</accession>
<dbReference type="Pfam" id="PF13858">
    <property type="entry name" value="DUF4199"/>
    <property type="match status" value="1"/>
</dbReference>
<evidence type="ECO:0000313" key="2">
    <source>
        <dbReference type="EMBL" id="RVU26814.1"/>
    </source>
</evidence>
<feature type="transmembrane region" description="Helical" evidence="1">
    <location>
        <begin position="12"/>
        <end position="33"/>
    </location>
</feature>
<evidence type="ECO:0000313" key="3">
    <source>
        <dbReference type="Proteomes" id="UP000282832"/>
    </source>
</evidence>
<keyword evidence="1" id="KW-1133">Transmembrane helix</keyword>
<keyword evidence="3" id="KW-1185">Reference proteome</keyword>
<dbReference type="Proteomes" id="UP000282832">
    <property type="component" value="Unassembled WGS sequence"/>
</dbReference>
<protein>
    <submittedName>
        <fullName evidence="2">DUF4199 domain-containing protein</fullName>
    </submittedName>
</protein>